<gene>
    <name evidence="2" type="ORF">KI688_000823</name>
</gene>
<feature type="compositionally biased region" description="Polar residues" evidence="1">
    <location>
        <begin position="56"/>
        <end position="69"/>
    </location>
</feature>
<name>A0A9P7Y5A0_9FUNG</name>
<dbReference type="Proteomes" id="UP000707451">
    <property type="component" value="Unassembled WGS sequence"/>
</dbReference>
<feature type="region of interest" description="Disordered" evidence="1">
    <location>
        <begin position="16"/>
        <end position="69"/>
    </location>
</feature>
<accession>A0A9P7Y5A0</accession>
<dbReference type="EMBL" id="JAHRHY010000001">
    <property type="protein sequence ID" value="KAG9073041.1"/>
    <property type="molecule type" value="Genomic_DNA"/>
</dbReference>
<protein>
    <submittedName>
        <fullName evidence="2">Uncharacterized protein</fullName>
    </submittedName>
</protein>
<keyword evidence="3" id="KW-1185">Reference proteome</keyword>
<feature type="compositionally biased region" description="Low complexity" evidence="1">
    <location>
        <begin position="18"/>
        <end position="34"/>
    </location>
</feature>
<proteinExistence type="predicted"/>
<reference evidence="2" key="1">
    <citation type="submission" date="2021-06" db="EMBL/GenBank/DDBJ databases">
        <title>Genome Sequence of Mortierella hyaline Strain SCG-10, a Cold-Adapted, Nitrate-Reducing Fungus Isolated from Soil in Minnesota, USA.</title>
        <authorList>
            <person name="Aldossari N."/>
        </authorList>
    </citation>
    <scope>NUCLEOTIDE SEQUENCE</scope>
    <source>
        <strain evidence="2">SCG-10</strain>
    </source>
</reference>
<organism evidence="2 3">
    <name type="scientific">Linnemannia hyalina</name>
    <dbReference type="NCBI Taxonomy" id="64524"/>
    <lineage>
        <taxon>Eukaryota</taxon>
        <taxon>Fungi</taxon>
        <taxon>Fungi incertae sedis</taxon>
        <taxon>Mucoromycota</taxon>
        <taxon>Mortierellomycotina</taxon>
        <taxon>Mortierellomycetes</taxon>
        <taxon>Mortierellales</taxon>
        <taxon>Mortierellaceae</taxon>
        <taxon>Linnemannia</taxon>
    </lineage>
</organism>
<evidence type="ECO:0000313" key="2">
    <source>
        <dbReference type="EMBL" id="KAG9073041.1"/>
    </source>
</evidence>
<dbReference type="AlphaFoldDB" id="A0A9P7Y5A0"/>
<evidence type="ECO:0000313" key="3">
    <source>
        <dbReference type="Proteomes" id="UP000707451"/>
    </source>
</evidence>
<comment type="caution">
    <text evidence="2">The sequence shown here is derived from an EMBL/GenBank/DDBJ whole genome shotgun (WGS) entry which is preliminary data.</text>
</comment>
<evidence type="ECO:0000256" key="1">
    <source>
        <dbReference type="SAM" id="MobiDB-lite"/>
    </source>
</evidence>
<sequence>MDTNASSMAFFRNMKCNSAPSSSSPRSSSRLFSFKSKKPSRVSQVSAYNPAHEKVMSSNNSSTSTLPRH</sequence>